<dbReference type="KEGG" id="ccjz:ccrud_11805"/>
<dbReference type="EMBL" id="CP015622">
    <property type="protein sequence ID" value="ANE05403.1"/>
    <property type="molecule type" value="Genomic_DNA"/>
</dbReference>
<keyword evidence="4" id="KW-1185">Reference proteome</keyword>
<evidence type="ECO:0000259" key="2">
    <source>
        <dbReference type="Pfam" id="PF20434"/>
    </source>
</evidence>
<protein>
    <submittedName>
        <fullName evidence="3">Esterase</fullName>
    </submittedName>
</protein>
<feature type="region of interest" description="Disordered" evidence="1">
    <location>
        <begin position="20"/>
        <end position="42"/>
    </location>
</feature>
<dbReference type="InterPro" id="IPR049492">
    <property type="entry name" value="BD-FAE-like_dom"/>
</dbReference>
<name>A0A172QXG5_9CORY</name>
<evidence type="ECO:0000313" key="3">
    <source>
        <dbReference type="EMBL" id="ANE05403.1"/>
    </source>
</evidence>
<reference evidence="3 4" key="1">
    <citation type="submission" date="2016-05" db="EMBL/GenBank/DDBJ databases">
        <title>Complete genome sequence of Corynebacterium crudilactis, a new Corynebacterium species isolated from raw cow's milk.</title>
        <authorList>
            <person name="Christian R."/>
            <person name="Zimmermann J."/>
            <person name="Lipski A."/>
            <person name="Kalinowski J."/>
        </authorList>
    </citation>
    <scope>NUCLEOTIDE SEQUENCE [LARGE SCALE GENOMIC DNA]</scope>
    <source>
        <strain evidence="3 4">JZ16</strain>
    </source>
</reference>
<dbReference type="Pfam" id="PF20434">
    <property type="entry name" value="BD-FAE"/>
    <property type="match status" value="1"/>
</dbReference>
<accession>A0A172QXG5</accession>
<dbReference type="Proteomes" id="UP000076929">
    <property type="component" value="Chromosome"/>
</dbReference>
<dbReference type="Gene3D" id="3.40.50.1820">
    <property type="entry name" value="alpha/beta hydrolase"/>
    <property type="match status" value="1"/>
</dbReference>
<proteinExistence type="predicted"/>
<feature type="domain" description="BD-FAE-like" evidence="2">
    <location>
        <begin position="3"/>
        <end position="90"/>
    </location>
</feature>
<dbReference type="InterPro" id="IPR029058">
    <property type="entry name" value="AB_hydrolase_fold"/>
</dbReference>
<sequence>MEGYGPAEIEKLLPAFRAGEAGEAKPPTPEQDLLGGPATTPENYTLQLSQAQAASPVHQDATHAPPFLIMHGTGDTMVPETQSVALHSQLVHLGRQSTLILIEGFGHGFLNPGNVTELGPGVRLDNGRLEREPHTGFTAQQSPENPFELEGLAADHEMIKQFFNLHLG</sequence>
<evidence type="ECO:0000313" key="4">
    <source>
        <dbReference type="Proteomes" id="UP000076929"/>
    </source>
</evidence>
<gene>
    <name evidence="3" type="ORF">ccrud_11805</name>
</gene>
<organism evidence="3 4">
    <name type="scientific">Corynebacterium crudilactis</name>
    <dbReference type="NCBI Taxonomy" id="1652495"/>
    <lineage>
        <taxon>Bacteria</taxon>
        <taxon>Bacillati</taxon>
        <taxon>Actinomycetota</taxon>
        <taxon>Actinomycetes</taxon>
        <taxon>Mycobacteriales</taxon>
        <taxon>Corynebacteriaceae</taxon>
        <taxon>Corynebacterium</taxon>
    </lineage>
</organism>
<dbReference type="STRING" id="1652495.ccrud_11805"/>
<dbReference type="SUPFAM" id="SSF53474">
    <property type="entry name" value="alpha/beta-Hydrolases"/>
    <property type="match status" value="1"/>
</dbReference>
<evidence type="ECO:0000256" key="1">
    <source>
        <dbReference type="SAM" id="MobiDB-lite"/>
    </source>
</evidence>
<dbReference type="AlphaFoldDB" id="A0A172QXG5"/>